<evidence type="ECO:0000256" key="6">
    <source>
        <dbReference type="ARBA" id="ARBA00049183"/>
    </source>
</evidence>
<dbReference type="InterPro" id="IPR039901">
    <property type="entry name" value="Kdotransferase"/>
</dbReference>
<evidence type="ECO:0000313" key="10">
    <source>
        <dbReference type="EMBL" id="MBF5027706.1"/>
    </source>
</evidence>
<organism evidence="10 11">
    <name type="scientific">Planobacterium oryzisoli</name>
    <dbReference type="NCBI Taxonomy" id="2771435"/>
    <lineage>
        <taxon>Bacteria</taxon>
        <taxon>Pseudomonadati</taxon>
        <taxon>Bacteroidota</taxon>
        <taxon>Flavobacteriia</taxon>
        <taxon>Flavobacteriales</taxon>
        <taxon>Weeksellaceae</taxon>
        <taxon>Chryseobacterium group</taxon>
        <taxon>Chryseobacterium</taxon>
    </lineage>
</organism>
<evidence type="ECO:0000256" key="7">
    <source>
        <dbReference type="PIRSR" id="PIRSR639901-1"/>
    </source>
</evidence>
<dbReference type="EC" id="2.4.99.12" evidence="2 8"/>
<name>A0A930YWN2_9FLAO</name>
<keyword evidence="8" id="KW-1003">Cell membrane</keyword>
<dbReference type="GO" id="GO:0009244">
    <property type="term" value="P:lipopolysaccharide core region biosynthetic process"/>
    <property type="evidence" value="ECO:0007669"/>
    <property type="project" value="UniProtKB-UniRule"/>
</dbReference>
<reference evidence="10" key="1">
    <citation type="submission" date="2020-11" db="EMBL/GenBank/DDBJ databases">
        <title>Genome seq and assembly of Planobacterium sp.</title>
        <authorList>
            <person name="Chhetri G."/>
        </authorList>
    </citation>
    <scope>NUCLEOTIDE SEQUENCE</scope>
    <source>
        <strain evidence="10">GCR5</strain>
    </source>
</reference>
<protein>
    <recommendedName>
        <fullName evidence="3 8">3-deoxy-D-manno-octulosonic acid transferase</fullName>
        <shortName evidence="8">Kdo transferase</shortName>
        <ecNumber evidence="2 8">2.4.99.12</ecNumber>
    </recommendedName>
    <alternativeName>
        <fullName evidence="5 8">Lipid IV(A) 3-deoxy-D-manno-octulosonic acid transferase</fullName>
    </alternativeName>
</protein>
<comment type="subcellular location">
    <subcellularLocation>
        <location evidence="8">Cell membrane</location>
    </subcellularLocation>
</comment>
<dbReference type="GO" id="GO:0009245">
    <property type="term" value="P:lipid A biosynthetic process"/>
    <property type="evidence" value="ECO:0007669"/>
    <property type="project" value="TreeGrafter"/>
</dbReference>
<gene>
    <name evidence="10" type="ORF">IC612_07835</name>
</gene>
<accession>A0A930YWN2</accession>
<evidence type="ECO:0000259" key="9">
    <source>
        <dbReference type="Pfam" id="PF04413"/>
    </source>
</evidence>
<sequence length="417" mass="47813">MKFIYNLAIQALRLFFRLGAFFQFKLKRGLAGRRQSYVKVREAFTLKDKVIWMHAASLGEYEQGLPVLKKLAQTFSDHKILITFFSPSGYDNVVRRDRLADVVCYLPFDTTREIKDFVSCFNTVLFISVKYEFWYNLLSELAKKSVPVYVISSYFYERQIFFKPYGNWFRKQLKENVSWFFHQNKHSYALARTIGLSQSSIAGDTRFDRVRERASVAVVPDFVSSFATELPVIIFGSSWEAEEEVGEMLLQTKTPCKLIIAPHDLRRVDRIYAKFPNALLFSQAKYLNKDKLERAEVLVVDNIGYLSTLYAGAQIAVVGGGFHSQGLHNILEAAVFGIPTLFGNKYTKNPEADALIKQGGGQSFETTQKLASYIKMLLKDSKKREEISKNAHTFIESQPEATKRIVEHIIARYNNGI</sequence>
<dbReference type="GO" id="GO:0005886">
    <property type="term" value="C:plasma membrane"/>
    <property type="evidence" value="ECO:0007669"/>
    <property type="project" value="UniProtKB-SubCell"/>
</dbReference>
<evidence type="ECO:0000256" key="1">
    <source>
        <dbReference type="ARBA" id="ARBA00004713"/>
    </source>
</evidence>
<dbReference type="RefSeq" id="WP_194739634.1">
    <property type="nucleotide sequence ID" value="NZ_JADKYY010000009.1"/>
</dbReference>
<dbReference type="PANTHER" id="PTHR42755">
    <property type="entry name" value="3-DEOXY-MANNO-OCTULOSONATE CYTIDYLYLTRANSFERASE"/>
    <property type="match status" value="1"/>
</dbReference>
<dbReference type="GO" id="GO:0043842">
    <property type="term" value="F:Kdo transferase activity"/>
    <property type="evidence" value="ECO:0007669"/>
    <property type="project" value="UniProtKB-EC"/>
</dbReference>
<proteinExistence type="inferred from homology"/>
<dbReference type="EMBL" id="JADKYY010000009">
    <property type="protein sequence ID" value="MBF5027706.1"/>
    <property type="molecule type" value="Genomic_DNA"/>
</dbReference>
<evidence type="ECO:0000256" key="3">
    <source>
        <dbReference type="ARBA" id="ARBA00019077"/>
    </source>
</evidence>
<evidence type="ECO:0000256" key="8">
    <source>
        <dbReference type="RuleBase" id="RU365103"/>
    </source>
</evidence>
<keyword evidence="11" id="KW-1185">Reference proteome</keyword>
<dbReference type="AlphaFoldDB" id="A0A930YWN2"/>
<dbReference type="InterPro" id="IPR038107">
    <property type="entry name" value="Glycos_transf_N_sf"/>
</dbReference>
<keyword evidence="8" id="KW-0448">Lipopolysaccharide biosynthesis</keyword>
<dbReference type="Gene3D" id="3.40.50.2000">
    <property type="entry name" value="Glycogen Phosphorylase B"/>
    <property type="match status" value="1"/>
</dbReference>
<comment type="pathway">
    <text evidence="1 8">Bacterial outer membrane biogenesis; LPS core biosynthesis.</text>
</comment>
<feature type="domain" description="3-deoxy-D-manno-octulosonic-acid transferase N-terminal" evidence="9">
    <location>
        <begin position="45"/>
        <end position="208"/>
    </location>
</feature>
<evidence type="ECO:0000256" key="4">
    <source>
        <dbReference type="ARBA" id="ARBA00022679"/>
    </source>
</evidence>
<dbReference type="Gene3D" id="3.40.50.11720">
    <property type="entry name" value="3-Deoxy-D-manno-octulosonic-acid transferase, N-terminal domain"/>
    <property type="match status" value="1"/>
</dbReference>
<comment type="caution">
    <text evidence="10">The sequence shown here is derived from an EMBL/GenBank/DDBJ whole genome shotgun (WGS) entry which is preliminary data.</text>
</comment>
<evidence type="ECO:0000313" key="11">
    <source>
        <dbReference type="Proteomes" id="UP000694480"/>
    </source>
</evidence>
<dbReference type="Pfam" id="PF04413">
    <property type="entry name" value="Glycos_transf_N"/>
    <property type="match status" value="1"/>
</dbReference>
<comment type="function">
    <text evidence="8">Involved in lipopolysaccharide (LPS) biosynthesis. Catalyzes the transfer of 3-deoxy-D-manno-octulosonate (Kdo) residue(s) from CMP-Kdo to lipid IV(A), the tetraacyldisaccharide-1,4'-bisphosphate precursor of lipid A.</text>
</comment>
<dbReference type="PANTHER" id="PTHR42755:SF1">
    <property type="entry name" value="3-DEOXY-D-MANNO-OCTULOSONIC ACID TRANSFERASE, MITOCHONDRIAL-RELATED"/>
    <property type="match status" value="1"/>
</dbReference>
<comment type="similarity">
    <text evidence="8">Belongs to the glycosyltransferase group 1 family.</text>
</comment>
<comment type="catalytic activity">
    <reaction evidence="6 8">
        <text>lipid IVA (E. coli) + CMP-3-deoxy-beta-D-manno-octulosonate = alpha-Kdo-(2-&gt;6)-lipid IVA (E. coli) + CMP + H(+)</text>
        <dbReference type="Rhea" id="RHEA:28066"/>
        <dbReference type="ChEBI" id="CHEBI:15378"/>
        <dbReference type="ChEBI" id="CHEBI:58603"/>
        <dbReference type="ChEBI" id="CHEBI:60364"/>
        <dbReference type="ChEBI" id="CHEBI:60377"/>
        <dbReference type="ChEBI" id="CHEBI:85987"/>
        <dbReference type="EC" id="2.4.99.12"/>
    </reaction>
</comment>
<keyword evidence="8" id="KW-0472">Membrane</keyword>
<feature type="active site" description="Proton acceptor" evidence="7">
    <location>
        <position position="60"/>
    </location>
</feature>
<dbReference type="SUPFAM" id="SSF53756">
    <property type="entry name" value="UDP-Glycosyltransferase/glycogen phosphorylase"/>
    <property type="match status" value="1"/>
</dbReference>
<dbReference type="InterPro" id="IPR007507">
    <property type="entry name" value="Glycos_transf_N"/>
</dbReference>
<evidence type="ECO:0000256" key="5">
    <source>
        <dbReference type="ARBA" id="ARBA00031445"/>
    </source>
</evidence>
<evidence type="ECO:0000256" key="2">
    <source>
        <dbReference type="ARBA" id="ARBA00012621"/>
    </source>
</evidence>
<dbReference type="Proteomes" id="UP000694480">
    <property type="component" value="Unassembled WGS sequence"/>
</dbReference>
<keyword evidence="4 8" id="KW-0808">Transferase</keyword>